<dbReference type="InterPro" id="IPR054566">
    <property type="entry name" value="ManC/GMP-like_b-helix"/>
</dbReference>
<dbReference type="GO" id="GO:0004475">
    <property type="term" value="F:mannose-1-phosphate guanylyltransferase (GTP) activity"/>
    <property type="evidence" value="ECO:0007669"/>
    <property type="project" value="TreeGrafter"/>
</dbReference>
<reference evidence="3 4" key="1">
    <citation type="submission" date="2017-09" db="EMBL/GenBank/DDBJ databases">
        <title>Depth-based differentiation of microbial function through sediment-hosted aquifers and enrichment of novel symbionts in the deep terrestrial subsurface.</title>
        <authorList>
            <person name="Probst A.J."/>
            <person name="Ladd B."/>
            <person name="Jarett J.K."/>
            <person name="Geller-Mcgrath D.E."/>
            <person name="Sieber C.M."/>
            <person name="Emerson J.B."/>
            <person name="Anantharaman K."/>
            <person name="Thomas B.C."/>
            <person name="Malmstrom R."/>
            <person name="Stieglmeier M."/>
            <person name="Klingl A."/>
            <person name="Woyke T."/>
            <person name="Ryan C.M."/>
            <person name="Banfield J.F."/>
        </authorList>
    </citation>
    <scope>NUCLEOTIDE SEQUENCE [LARGE SCALE GENOMIC DNA]</scope>
    <source>
        <strain evidence="3">CG_4_10_14_0_8_um_filter_42_10</strain>
    </source>
</reference>
<feature type="domain" description="Nucleotidyl transferase" evidence="1">
    <location>
        <begin position="4"/>
        <end position="280"/>
    </location>
</feature>
<dbReference type="SUPFAM" id="SSF53448">
    <property type="entry name" value="Nucleotide-diphospho-sugar transferases"/>
    <property type="match status" value="1"/>
</dbReference>
<dbReference type="Proteomes" id="UP000230779">
    <property type="component" value="Unassembled WGS sequence"/>
</dbReference>
<comment type="caution">
    <text evidence="3">The sequence shown here is derived from an EMBL/GenBank/DDBJ whole genome shotgun (WGS) entry which is preliminary data.</text>
</comment>
<dbReference type="Gene3D" id="3.90.550.10">
    <property type="entry name" value="Spore Coat Polysaccharide Biosynthesis Protein SpsA, Chain A"/>
    <property type="match status" value="1"/>
</dbReference>
<dbReference type="PANTHER" id="PTHR46390:SF1">
    <property type="entry name" value="MANNOSE-1-PHOSPHATE GUANYLYLTRANSFERASE"/>
    <property type="match status" value="1"/>
</dbReference>
<dbReference type="Pfam" id="PF22640">
    <property type="entry name" value="ManC_GMP_beta-helix"/>
    <property type="match status" value="1"/>
</dbReference>
<dbReference type="PANTHER" id="PTHR46390">
    <property type="entry name" value="MANNOSE-1-PHOSPHATE GUANYLYLTRANSFERASE"/>
    <property type="match status" value="1"/>
</dbReference>
<dbReference type="Pfam" id="PF00483">
    <property type="entry name" value="NTP_transferase"/>
    <property type="match status" value="1"/>
</dbReference>
<evidence type="ECO:0000259" key="1">
    <source>
        <dbReference type="Pfam" id="PF00483"/>
    </source>
</evidence>
<dbReference type="EMBL" id="PFMD01000059">
    <property type="protein sequence ID" value="PIY96057.1"/>
    <property type="molecule type" value="Genomic_DNA"/>
</dbReference>
<name>A0A2M7RHM2_9BACT</name>
<gene>
    <name evidence="3" type="ORF">COY66_05135</name>
</gene>
<evidence type="ECO:0000259" key="2">
    <source>
        <dbReference type="Pfam" id="PF22640"/>
    </source>
</evidence>
<evidence type="ECO:0008006" key="5">
    <source>
        <dbReference type="Google" id="ProtNLM"/>
    </source>
</evidence>
<accession>A0A2M7RHM2</accession>
<evidence type="ECO:0000313" key="4">
    <source>
        <dbReference type="Proteomes" id="UP000230779"/>
    </source>
</evidence>
<organism evidence="3 4">
    <name type="scientific">Candidatus Kerfeldbacteria bacterium CG_4_10_14_0_8_um_filter_42_10</name>
    <dbReference type="NCBI Taxonomy" id="2014248"/>
    <lineage>
        <taxon>Bacteria</taxon>
        <taxon>Candidatus Kerfeldiibacteriota</taxon>
    </lineage>
</organism>
<dbReference type="InterPro" id="IPR005835">
    <property type="entry name" value="NTP_transferase_dom"/>
</dbReference>
<dbReference type="InterPro" id="IPR029044">
    <property type="entry name" value="Nucleotide-diphossugar_trans"/>
</dbReference>
<dbReference type="AlphaFoldDB" id="A0A2M7RHM2"/>
<evidence type="ECO:0000313" key="3">
    <source>
        <dbReference type="EMBL" id="PIY96057.1"/>
    </source>
</evidence>
<dbReference type="SUPFAM" id="SSF159283">
    <property type="entry name" value="Guanosine diphospho-D-mannose pyrophosphorylase/mannose-6-phosphate isomerase linker domain"/>
    <property type="match status" value="1"/>
</dbReference>
<sequence length="362" mass="40927">MKIVIRAGGVGSRLWPISRESNPKQFQMITGNKTMIGDTIDRVTPLLKNKSDLFISVNETMKKRLKKNFPKFPIKNIIVEPVSKNTGPAICLESVIAADRFGEEEIVASLPSDDYISDAKAFQELLVLTENFLKDNPEYIVTPGIKPNYPDTGYSYIKSGKNLMKAGDQAIFTVASWVEKPDWDYCKELIASGLFYYHTGIYVWKLKTILGLFQKHQPEMLAACRKMLALSKKKNQTEKVKKIYTGLEKMSIETAITEKTKKIAMSVSNRIGWSDLGKWHIIKDLLPPNNGDNLTRGGVFPFDTTDCLIYGPKNKLIATLGLDDLVIVDTEDALFVCPKERSGEVKKIVEELKKKKEYKKYL</sequence>
<feature type="domain" description="MannoseP isomerase/GMP-like beta-helix" evidence="2">
    <location>
        <begin position="302"/>
        <end position="352"/>
    </location>
</feature>
<dbReference type="InterPro" id="IPR051161">
    <property type="entry name" value="Mannose-6P_isomerase_type2"/>
</dbReference>
<protein>
    <recommendedName>
        <fullName evidence="5">Mannose-1-phosphate guanylyltransferase</fullName>
    </recommendedName>
</protein>
<proteinExistence type="predicted"/>
<dbReference type="GO" id="GO:0009298">
    <property type="term" value="P:GDP-mannose biosynthetic process"/>
    <property type="evidence" value="ECO:0007669"/>
    <property type="project" value="TreeGrafter"/>
</dbReference>